<keyword evidence="1" id="KW-0812">Transmembrane</keyword>
<keyword evidence="1" id="KW-1133">Transmembrane helix</keyword>
<reference evidence="2" key="1">
    <citation type="journal article" date="2013" name="Genetics">
        <title>The draft genome and transcriptome of Panagrellus redivivus are shaped by the harsh demands of a free-living lifestyle.</title>
        <authorList>
            <person name="Srinivasan J."/>
            <person name="Dillman A.R."/>
            <person name="Macchietto M.G."/>
            <person name="Heikkinen L."/>
            <person name="Lakso M."/>
            <person name="Fracchia K.M."/>
            <person name="Antoshechkin I."/>
            <person name="Mortazavi A."/>
            <person name="Wong G."/>
            <person name="Sternberg P.W."/>
        </authorList>
    </citation>
    <scope>NUCLEOTIDE SEQUENCE [LARGE SCALE GENOMIC DNA]</scope>
    <source>
        <strain evidence="2">MT8872</strain>
    </source>
</reference>
<sequence length="70" mass="7890">MKNELTSGFNEVHFEKRVPTVMKAFRTSILLYLHLYLLTVICLANTLNPLEMTIVSCSVASTAKLNPPHE</sequence>
<dbReference type="Proteomes" id="UP000492821">
    <property type="component" value="Unassembled WGS sequence"/>
</dbReference>
<organism evidence="2 3">
    <name type="scientific">Panagrellus redivivus</name>
    <name type="common">Microworm</name>
    <dbReference type="NCBI Taxonomy" id="6233"/>
    <lineage>
        <taxon>Eukaryota</taxon>
        <taxon>Metazoa</taxon>
        <taxon>Ecdysozoa</taxon>
        <taxon>Nematoda</taxon>
        <taxon>Chromadorea</taxon>
        <taxon>Rhabditida</taxon>
        <taxon>Tylenchina</taxon>
        <taxon>Panagrolaimomorpha</taxon>
        <taxon>Panagrolaimoidea</taxon>
        <taxon>Panagrolaimidae</taxon>
        <taxon>Panagrellus</taxon>
    </lineage>
</organism>
<evidence type="ECO:0000256" key="1">
    <source>
        <dbReference type="SAM" id="Phobius"/>
    </source>
</evidence>
<dbReference type="WBParaSite" id="Pan_g2360.t1">
    <property type="protein sequence ID" value="Pan_g2360.t1"/>
    <property type="gene ID" value="Pan_g2360"/>
</dbReference>
<evidence type="ECO:0000313" key="3">
    <source>
        <dbReference type="WBParaSite" id="Pan_g2360.t1"/>
    </source>
</evidence>
<keyword evidence="2" id="KW-1185">Reference proteome</keyword>
<feature type="transmembrane region" description="Helical" evidence="1">
    <location>
        <begin position="29"/>
        <end position="47"/>
    </location>
</feature>
<protein>
    <submittedName>
        <fullName evidence="3">Transmembrane protein</fullName>
    </submittedName>
</protein>
<reference evidence="3" key="2">
    <citation type="submission" date="2020-10" db="UniProtKB">
        <authorList>
            <consortium name="WormBaseParasite"/>
        </authorList>
    </citation>
    <scope>IDENTIFICATION</scope>
</reference>
<dbReference type="AlphaFoldDB" id="A0A7E4VQB2"/>
<accession>A0A7E4VQB2</accession>
<proteinExistence type="predicted"/>
<keyword evidence="1" id="KW-0472">Membrane</keyword>
<evidence type="ECO:0000313" key="2">
    <source>
        <dbReference type="Proteomes" id="UP000492821"/>
    </source>
</evidence>
<name>A0A7E4VQB2_PANRE</name>